<protein>
    <recommendedName>
        <fullName evidence="3">phospholipase D</fullName>
        <ecNumber evidence="3">3.1.4.4</ecNumber>
    </recommendedName>
</protein>
<evidence type="ECO:0000313" key="9">
    <source>
        <dbReference type="Proteomes" id="UP000193964"/>
    </source>
</evidence>
<dbReference type="EMBL" id="LQQA01000015">
    <property type="protein sequence ID" value="ORX14587.1"/>
    <property type="molecule type" value="Genomic_DNA"/>
</dbReference>
<dbReference type="AlphaFoldDB" id="A0A1X2F844"/>
<dbReference type="PROSITE" id="PS50035">
    <property type="entry name" value="PLD"/>
    <property type="match status" value="1"/>
</dbReference>
<reference evidence="8 9" key="1">
    <citation type="submission" date="2016-01" db="EMBL/GenBank/DDBJ databases">
        <title>The new phylogeny of the genus Mycobacterium.</title>
        <authorList>
            <person name="Tarcisio F."/>
            <person name="Conor M."/>
            <person name="Antonella G."/>
            <person name="Elisabetta G."/>
            <person name="Giulia F.S."/>
            <person name="Sara T."/>
            <person name="Anna F."/>
            <person name="Clotilde B."/>
            <person name="Roberto B."/>
            <person name="Veronica D.S."/>
            <person name="Fabio R."/>
            <person name="Monica P."/>
            <person name="Olivier J."/>
            <person name="Enrico T."/>
            <person name="Nicola S."/>
        </authorList>
    </citation>
    <scope>NUCLEOTIDE SEQUENCE [LARGE SCALE GENOMIC DNA]</scope>
    <source>
        <strain evidence="8 9">ATCC 700010</strain>
    </source>
</reference>
<dbReference type="Pfam" id="PF13091">
    <property type="entry name" value="PLDc_2"/>
    <property type="match status" value="1"/>
</dbReference>
<evidence type="ECO:0000256" key="2">
    <source>
        <dbReference type="ARBA" id="ARBA00008664"/>
    </source>
</evidence>
<feature type="domain" description="PLD phosphodiesterase" evidence="7">
    <location>
        <begin position="459"/>
        <end position="490"/>
    </location>
</feature>
<comment type="catalytic activity">
    <reaction evidence="1">
        <text>a 1,2-diacyl-sn-glycero-3-phosphocholine + H2O = a 1,2-diacyl-sn-glycero-3-phosphate + choline + H(+)</text>
        <dbReference type="Rhea" id="RHEA:14445"/>
        <dbReference type="ChEBI" id="CHEBI:15354"/>
        <dbReference type="ChEBI" id="CHEBI:15377"/>
        <dbReference type="ChEBI" id="CHEBI:15378"/>
        <dbReference type="ChEBI" id="CHEBI:57643"/>
        <dbReference type="ChEBI" id="CHEBI:58608"/>
        <dbReference type="EC" id="3.1.4.4"/>
    </reaction>
</comment>
<dbReference type="PANTHER" id="PTHR43856">
    <property type="entry name" value="CARDIOLIPIN HYDROLASE"/>
    <property type="match status" value="1"/>
</dbReference>
<dbReference type="RefSeq" id="WP_085145031.1">
    <property type="nucleotide sequence ID" value="NZ_JACKUA010000026.1"/>
</dbReference>
<dbReference type="GO" id="GO:0006793">
    <property type="term" value="P:phosphorus metabolic process"/>
    <property type="evidence" value="ECO:0007669"/>
    <property type="project" value="UniProtKB-ARBA"/>
</dbReference>
<dbReference type="GO" id="GO:0016042">
    <property type="term" value="P:lipid catabolic process"/>
    <property type="evidence" value="ECO:0007669"/>
    <property type="project" value="UniProtKB-KW"/>
</dbReference>
<dbReference type="SUPFAM" id="SSF56024">
    <property type="entry name" value="Phospholipase D/nuclease"/>
    <property type="match status" value="2"/>
</dbReference>
<evidence type="ECO:0000256" key="6">
    <source>
        <dbReference type="ARBA" id="ARBA00023098"/>
    </source>
</evidence>
<evidence type="ECO:0000256" key="1">
    <source>
        <dbReference type="ARBA" id="ARBA00000798"/>
    </source>
</evidence>
<name>A0A1X2F844_9MYCO</name>
<dbReference type="Proteomes" id="UP000193964">
    <property type="component" value="Unassembled WGS sequence"/>
</dbReference>
<dbReference type="GO" id="GO:0016891">
    <property type="term" value="F:RNA endonuclease activity producing 5'-phosphomonoesters, hydrolytic mechanism"/>
    <property type="evidence" value="ECO:0007669"/>
    <property type="project" value="TreeGrafter"/>
</dbReference>
<dbReference type="EC" id="3.1.4.4" evidence="3"/>
<evidence type="ECO:0000313" key="8">
    <source>
        <dbReference type="EMBL" id="ORX14587.1"/>
    </source>
</evidence>
<dbReference type="InterPro" id="IPR001736">
    <property type="entry name" value="PLipase_D/transphosphatidylase"/>
</dbReference>
<dbReference type="CDD" id="cd09173">
    <property type="entry name" value="PLDc_Nuc_like_unchar1_2"/>
    <property type="match status" value="1"/>
</dbReference>
<comment type="similarity">
    <text evidence="2">Belongs to the phospholipase D family.</text>
</comment>
<evidence type="ECO:0000259" key="7">
    <source>
        <dbReference type="PROSITE" id="PS50035"/>
    </source>
</evidence>
<keyword evidence="5" id="KW-0442">Lipid degradation</keyword>
<dbReference type="GO" id="GO:0004630">
    <property type="term" value="F:phospholipase D activity"/>
    <property type="evidence" value="ECO:0007669"/>
    <property type="project" value="UniProtKB-EC"/>
</dbReference>
<keyword evidence="4" id="KW-0378">Hydrolase</keyword>
<dbReference type="OrthoDB" id="9789376at2"/>
<organism evidence="8 9">
    <name type="scientific">Mycolicibacterium wolinskyi</name>
    <dbReference type="NCBI Taxonomy" id="59750"/>
    <lineage>
        <taxon>Bacteria</taxon>
        <taxon>Bacillati</taxon>
        <taxon>Actinomycetota</taxon>
        <taxon>Actinomycetes</taxon>
        <taxon>Mycobacteriales</taxon>
        <taxon>Mycobacteriaceae</taxon>
        <taxon>Mycolicibacterium</taxon>
    </lineage>
</organism>
<evidence type="ECO:0000256" key="3">
    <source>
        <dbReference type="ARBA" id="ARBA00012027"/>
    </source>
</evidence>
<dbReference type="InterPro" id="IPR051406">
    <property type="entry name" value="PLD_domain"/>
</dbReference>
<dbReference type="Gene3D" id="3.30.870.10">
    <property type="entry name" value="Endonuclease Chain A"/>
    <property type="match status" value="2"/>
</dbReference>
<dbReference type="CDD" id="cd09172">
    <property type="entry name" value="PLDc_Nuc_like_unchar1_1"/>
    <property type="match status" value="1"/>
</dbReference>
<evidence type="ECO:0000256" key="5">
    <source>
        <dbReference type="ARBA" id="ARBA00022963"/>
    </source>
</evidence>
<keyword evidence="6" id="KW-0443">Lipid metabolism</keyword>
<comment type="caution">
    <text evidence="8">The sequence shown here is derived from an EMBL/GenBank/DDBJ whole genome shotgun (WGS) entry which is preliminary data.</text>
</comment>
<gene>
    <name evidence="8" type="ORF">AWC31_25735</name>
</gene>
<dbReference type="PANTHER" id="PTHR43856:SF1">
    <property type="entry name" value="MITOCHONDRIAL CARDIOLIPIN HYDROLASE"/>
    <property type="match status" value="1"/>
</dbReference>
<sequence length="582" mass="64833">MNATSSFNEVAGFRVRLWRGESMCLLGFDVDDPEPDFVGFAVEYREPGGTEFVTLHNRLSFNPADPVSGDRTHPTTEAPLQTYRWVHFPWQPRPGLYTYRITKMHMPSDGQLVAGLQIELPIDLGPVTIDGFLDIGFARNFASSQAFEDKKVSLGLANEDLLPAEASQGLAFADRKAAIASRAENIYEWLGFEAAKLLFEFLDDAIADNAVTIDAMAYDLNEPDIVGRLEQLGSRLRIIIDDSAEHGERASAETKAAARLRRSAGTKNVHRGHFRNLQHNKVFIAHRNGVPHRVLGGSTNFSFRGLYIQANNMYVFTDTAIAGLFSDMFALAFTDMGGFAATDFAKVWHTVQHPNRPAVRLCFSPHSQPELSLAPVGGDIDQATSSVLYSFAFMNQTTSGAVRQALDRLMDKPLFSYGVVNKSGGMEIKKPGGETGLVDFAYLSKHAPEPFKSEWSGGKGINIHHKFVVIDFDKPTAKVYTGSSNFSPAGERNNGDHLIVIEDQRVAIAYAIEAIRVFDHLNFRNRMREAEGRRRNTTPRQPLLLQKPTAISNRPEPWFAKFYVPGSPRERDRKTFSRNDTN</sequence>
<dbReference type="InterPro" id="IPR025202">
    <property type="entry name" value="PLD-like_dom"/>
</dbReference>
<proteinExistence type="inferred from homology"/>
<evidence type="ECO:0000256" key="4">
    <source>
        <dbReference type="ARBA" id="ARBA00022801"/>
    </source>
</evidence>
<accession>A0A1X2F844</accession>